<dbReference type="PANTHER" id="PTHR35351">
    <property type="entry name" value="GERMINAL CENTER-ASSOCIATED SIGNALING AND MOTILITY-LIKE PROTEIN"/>
    <property type="match status" value="1"/>
</dbReference>
<dbReference type="OrthoDB" id="9835681at2759"/>
<organism evidence="3 4">
    <name type="scientific">Molossus molossus</name>
    <name type="common">Pallas' mastiff bat</name>
    <name type="synonym">Vespertilio molossus</name>
    <dbReference type="NCBI Taxonomy" id="27622"/>
    <lineage>
        <taxon>Eukaryota</taxon>
        <taxon>Metazoa</taxon>
        <taxon>Chordata</taxon>
        <taxon>Craniata</taxon>
        <taxon>Vertebrata</taxon>
        <taxon>Euteleostomi</taxon>
        <taxon>Mammalia</taxon>
        <taxon>Eutheria</taxon>
        <taxon>Laurasiatheria</taxon>
        <taxon>Chiroptera</taxon>
        <taxon>Yangochiroptera</taxon>
        <taxon>Molossidae</taxon>
        <taxon>Molossus</taxon>
    </lineage>
</organism>
<dbReference type="GO" id="GO:2000401">
    <property type="term" value="P:regulation of lymphocyte migration"/>
    <property type="evidence" value="ECO:0007669"/>
    <property type="project" value="InterPro"/>
</dbReference>
<dbReference type="Pfam" id="PF15666">
    <property type="entry name" value="HGAL"/>
    <property type="match status" value="1"/>
</dbReference>
<evidence type="ECO:0000256" key="1">
    <source>
        <dbReference type="SAM" id="MobiDB-lite"/>
    </source>
</evidence>
<name>A0A7J8I6E0_MOLMO</name>
<feature type="compositionally biased region" description="Basic and acidic residues" evidence="1">
    <location>
        <begin position="73"/>
        <end position="92"/>
    </location>
</feature>
<dbReference type="GO" id="GO:0050855">
    <property type="term" value="P:regulation of B cell receptor signaling pathway"/>
    <property type="evidence" value="ECO:0007669"/>
    <property type="project" value="InterPro"/>
</dbReference>
<dbReference type="FunCoup" id="A0A7J8I6E0">
    <property type="interactions" value="20"/>
</dbReference>
<dbReference type="PANTHER" id="PTHR35351:SF1">
    <property type="entry name" value="GERMINAL CENTER-ASSOCIATED SIGNALING AND MOTILITY-LIKE PROTEIN"/>
    <property type="match status" value="1"/>
</dbReference>
<protein>
    <submittedName>
        <fullName evidence="3">Germinal center associated signaling and motility like</fullName>
    </submittedName>
</protein>
<keyword evidence="2" id="KW-0732">Signal</keyword>
<evidence type="ECO:0000313" key="4">
    <source>
        <dbReference type="Proteomes" id="UP000550707"/>
    </source>
</evidence>
<comment type="caution">
    <text evidence="3">The sequence shown here is derived from an EMBL/GenBank/DDBJ whole genome shotgun (WGS) entry which is preliminary data.</text>
</comment>
<dbReference type="InParanoid" id="A0A7J8I6E0"/>
<evidence type="ECO:0000256" key="2">
    <source>
        <dbReference type="SAM" id="SignalP"/>
    </source>
</evidence>
<evidence type="ECO:0000313" key="3">
    <source>
        <dbReference type="EMBL" id="KAF6480137.1"/>
    </source>
</evidence>
<accession>A0A7J8I6E0</accession>
<feature type="signal peptide" evidence="2">
    <location>
        <begin position="1"/>
        <end position="23"/>
    </location>
</feature>
<feature type="compositionally biased region" description="Polar residues" evidence="1">
    <location>
        <begin position="93"/>
        <end position="106"/>
    </location>
</feature>
<dbReference type="InterPro" id="IPR031364">
    <property type="entry name" value="GC_assoc_lym"/>
</dbReference>
<dbReference type="Proteomes" id="UP000550707">
    <property type="component" value="Unassembled WGS sequence"/>
</dbReference>
<reference evidence="3 4" key="1">
    <citation type="journal article" date="2020" name="Nature">
        <title>Six reference-quality genomes reveal evolution of bat adaptations.</title>
        <authorList>
            <person name="Jebb D."/>
            <person name="Huang Z."/>
            <person name="Pippel M."/>
            <person name="Hughes G.M."/>
            <person name="Lavrichenko K."/>
            <person name="Devanna P."/>
            <person name="Winkler S."/>
            <person name="Jermiin L.S."/>
            <person name="Skirmuntt E.C."/>
            <person name="Katzourakis A."/>
            <person name="Burkitt-Gray L."/>
            <person name="Ray D.A."/>
            <person name="Sullivan K.A.M."/>
            <person name="Roscito J.G."/>
            <person name="Kirilenko B.M."/>
            <person name="Davalos L.M."/>
            <person name="Corthals A.P."/>
            <person name="Power M.L."/>
            <person name="Jones G."/>
            <person name="Ransome R.D."/>
            <person name="Dechmann D.K.N."/>
            <person name="Locatelli A.G."/>
            <person name="Puechmaille S.J."/>
            <person name="Fedrigo O."/>
            <person name="Jarvis E.D."/>
            <person name="Hiller M."/>
            <person name="Vernes S.C."/>
            <person name="Myers E.W."/>
            <person name="Teeling E.C."/>
        </authorList>
    </citation>
    <scope>NUCLEOTIDE SEQUENCE [LARGE SCALE GENOMIC DNA]</scope>
    <source>
        <strain evidence="3">MMolMol1</strain>
        <tissue evidence="3">Muscle</tissue>
    </source>
</reference>
<gene>
    <name evidence="3" type="ORF">HJG59_005552</name>
</gene>
<sequence length="180" mass="20277">MAPSFSGSWWLVGSTSLWSDATSCPMLCPLLLWSRLTKVELNSGAEKPSHTERMGNCLLRELSCLRDNQRSSRRQEITTFHRENRGQDKNSKEVSSTSNQENNSGGDSEEVCYTVISPSSYHRPSLSSNDNGYENIDSATKRVKSFKEGSETEYALLRTTDITRPSPCTPEHDYELVLPY</sequence>
<dbReference type="EMBL" id="JACASF010000004">
    <property type="protein sequence ID" value="KAF6480137.1"/>
    <property type="molecule type" value="Genomic_DNA"/>
</dbReference>
<keyword evidence="4" id="KW-1185">Reference proteome</keyword>
<feature type="region of interest" description="Disordered" evidence="1">
    <location>
        <begin position="73"/>
        <end position="110"/>
    </location>
</feature>
<feature type="chain" id="PRO_5029762210" evidence="2">
    <location>
        <begin position="24"/>
        <end position="180"/>
    </location>
</feature>
<proteinExistence type="predicted"/>
<dbReference type="AlphaFoldDB" id="A0A7J8I6E0"/>